<dbReference type="PROSITE" id="PS01047">
    <property type="entry name" value="HMA_1"/>
    <property type="match status" value="4"/>
</dbReference>
<dbReference type="InterPro" id="IPR044492">
    <property type="entry name" value="P_typ_ATPase_HD_dom"/>
</dbReference>
<feature type="domain" description="HMA" evidence="20">
    <location>
        <begin position="224"/>
        <end position="290"/>
    </location>
</feature>
<keyword evidence="22" id="KW-1185">Reference proteome</keyword>
<dbReference type="CDD" id="cd02094">
    <property type="entry name" value="P-type_ATPase_Cu-like"/>
    <property type="match status" value="1"/>
</dbReference>
<dbReference type="Pfam" id="PF00702">
    <property type="entry name" value="Hydrolase"/>
    <property type="match status" value="1"/>
</dbReference>
<dbReference type="SUPFAM" id="SSF81665">
    <property type="entry name" value="Calcium ATPase, transmembrane domain M"/>
    <property type="match status" value="1"/>
</dbReference>
<dbReference type="SUPFAM" id="SSF55008">
    <property type="entry name" value="HMA, heavy metal-associated domain"/>
    <property type="match status" value="4"/>
</dbReference>
<dbReference type="Gene3D" id="2.70.150.10">
    <property type="entry name" value="Calcium-transporting ATPase, cytoplasmic transduction domain A"/>
    <property type="match status" value="1"/>
</dbReference>
<evidence type="ECO:0000256" key="13">
    <source>
        <dbReference type="ARBA" id="ARBA00022989"/>
    </source>
</evidence>
<keyword evidence="16 18" id="KW-0472">Membrane</keyword>
<dbReference type="PROSITE" id="PS00154">
    <property type="entry name" value="ATPASE_E1_E2"/>
    <property type="match status" value="1"/>
</dbReference>
<dbReference type="Pfam" id="PF00122">
    <property type="entry name" value="E1-E2_ATPase"/>
    <property type="match status" value="1"/>
</dbReference>
<dbReference type="InterPro" id="IPR027256">
    <property type="entry name" value="P-typ_ATPase_IB"/>
</dbReference>
<name>A0A8H7VRF7_9FUNG</name>
<organism evidence="21 22">
    <name type="scientific">Circinella minor</name>
    <dbReference type="NCBI Taxonomy" id="1195481"/>
    <lineage>
        <taxon>Eukaryota</taxon>
        <taxon>Fungi</taxon>
        <taxon>Fungi incertae sedis</taxon>
        <taxon>Mucoromycota</taxon>
        <taxon>Mucoromycotina</taxon>
        <taxon>Mucoromycetes</taxon>
        <taxon>Mucorales</taxon>
        <taxon>Lichtheimiaceae</taxon>
        <taxon>Circinella</taxon>
    </lineage>
</organism>
<evidence type="ECO:0000256" key="15">
    <source>
        <dbReference type="ARBA" id="ARBA00023065"/>
    </source>
</evidence>
<comment type="caution">
    <text evidence="21">The sequence shown here is derived from an EMBL/GenBank/DDBJ whole genome shotgun (WGS) entry which is preliminary data.</text>
</comment>
<keyword evidence="15" id="KW-0406">Ion transport</keyword>
<comment type="subcellular location">
    <subcellularLocation>
        <location evidence="1">Endomembrane system</location>
        <topology evidence="1">Multi-pass membrane protein</topology>
    </subcellularLocation>
    <subcellularLocation>
        <location evidence="18">Membrane</location>
    </subcellularLocation>
</comment>
<keyword evidence="9" id="KW-0187">Copper transport</keyword>
<accession>A0A8H7VRF7</accession>
<dbReference type="Gene3D" id="3.30.70.100">
    <property type="match status" value="4"/>
</dbReference>
<evidence type="ECO:0000313" key="21">
    <source>
        <dbReference type="EMBL" id="KAG2224319.1"/>
    </source>
</evidence>
<dbReference type="PRINTS" id="PR00942">
    <property type="entry name" value="CUATPASEI"/>
</dbReference>
<feature type="transmembrane region" description="Helical" evidence="18">
    <location>
        <begin position="702"/>
        <end position="725"/>
    </location>
</feature>
<keyword evidence="13 18" id="KW-1133">Transmembrane helix</keyword>
<evidence type="ECO:0000256" key="10">
    <source>
        <dbReference type="ARBA" id="ARBA00022840"/>
    </source>
</evidence>
<evidence type="ECO:0000256" key="16">
    <source>
        <dbReference type="ARBA" id="ARBA00023136"/>
    </source>
</evidence>
<feature type="transmembrane region" description="Helical" evidence="18">
    <location>
        <begin position="465"/>
        <end position="483"/>
    </location>
</feature>
<dbReference type="Pfam" id="PF00403">
    <property type="entry name" value="HMA"/>
    <property type="match status" value="4"/>
</dbReference>
<dbReference type="InterPro" id="IPR036412">
    <property type="entry name" value="HAD-like_sf"/>
</dbReference>
<keyword evidence="7" id="KW-0677">Repeat</keyword>
<dbReference type="FunFam" id="2.70.150.10:FF:000002">
    <property type="entry name" value="Copper-transporting ATPase 1, putative"/>
    <property type="match status" value="1"/>
</dbReference>
<dbReference type="Gene3D" id="3.40.50.1000">
    <property type="entry name" value="HAD superfamily/HAD-like"/>
    <property type="match status" value="1"/>
</dbReference>
<dbReference type="GO" id="GO:0055070">
    <property type="term" value="P:copper ion homeostasis"/>
    <property type="evidence" value="ECO:0007669"/>
    <property type="project" value="TreeGrafter"/>
</dbReference>
<dbReference type="GO" id="GO:0005524">
    <property type="term" value="F:ATP binding"/>
    <property type="evidence" value="ECO:0007669"/>
    <property type="project" value="UniProtKB-UniRule"/>
</dbReference>
<feature type="domain" description="HMA" evidence="20">
    <location>
        <begin position="37"/>
        <end position="103"/>
    </location>
</feature>
<dbReference type="PANTHER" id="PTHR43520">
    <property type="entry name" value="ATP7, ISOFORM B"/>
    <property type="match status" value="1"/>
</dbReference>
<comment type="similarity">
    <text evidence="2 18">Belongs to the cation transport ATPase (P-type) (TC 3.A.3) family. Type IB subfamily.</text>
</comment>
<dbReference type="OrthoDB" id="432719at2759"/>
<dbReference type="InterPro" id="IPR018303">
    <property type="entry name" value="ATPase_P-typ_P_site"/>
</dbReference>
<dbReference type="InterPro" id="IPR023299">
    <property type="entry name" value="ATPase_P-typ_cyto_dom_N"/>
</dbReference>
<dbReference type="CDD" id="cd00371">
    <property type="entry name" value="HMA"/>
    <property type="match status" value="4"/>
</dbReference>
<keyword evidence="6 18" id="KW-0479">Metal-binding</keyword>
<dbReference type="SUPFAM" id="SSF81653">
    <property type="entry name" value="Calcium ATPase, transduction domain A"/>
    <property type="match status" value="1"/>
</dbReference>
<dbReference type="EMBL" id="JAEPRB010000045">
    <property type="protein sequence ID" value="KAG2224319.1"/>
    <property type="molecule type" value="Genomic_DNA"/>
</dbReference>
<dbReference type="NCBIfam" id="TIGR01525">
    <property type="entry name" value="ATPase-IB_hvy"/>
    <property type="match status" value="1"/>
</dbReference>
<dbReference type="InterPro" id="IPR023298">
    <property type="entry name" value="ATPase_P-typ_TM_dom_sf"/>
</dbReference>
<dbReference type="InterPro" id="IPR006121">
    <property type="entry name" value="HMA_dom"/>
</dbReference>
<evidence type="ECO:0000313" key="22">
    <source>
        <dbReference type="Proteomes" id="UP000646827"/>
    </source>
</evidence>
<evidence type="ECO:0000256" key="12">
    <source>
        <dbReference type="ARBA" id="ARBA00022967"/>
    </source>
</evidence>
<keyword evidence="4" id="KW-0813">Transport</keyword>
<dbReference type="GO" id="GO:0043682">
    <property type="term" value="F:P-type divalent copper transporter activity"/>
    <property type="evidence" value="ECO:0007669"/>
    <property type="project" value="TreeGrafter"/>
</dbReference>
<dbReference type="GO" id="GO:0016020">
    <property type="term" value="C:membrane"/>
    <property type="evidence" value="ECO:0007669"/>
    <property type="project" value="UniProtKB-SubCell"/>
</dbReference>
<evidence type="ECO:0000256" key="2">
    <source>
        <dbReference type="ARBA" id="ARBA00006024"/>
    </source>
</evidence>
<dbReference type="GO" id="GO:0005507">
    <property type="term" value="F:copper ion binding"/>
    <property type="evidence" value="ECO:0007669"/>
    <property type="project" value="InterPro"/>
</dbReference>
<dbReference type="PROSITE" id="PS50846">
    <property type="entry name" value="HMA_2"/>
    <property type="match status" value="4"/>
</dbReference>
<feature type="compositionally biased region" description="Low complexity" evidence="19">
    <location>
        <begin position="1178"/>
        <end position="1194"/>
    </location>
</feature>
<dbReference type="Gene3D" id="3.40.1110.10">
    <property type="entry name" value="Calcium-transporting ATPase, cytoplasmic domain N"/>
    <property type="match status" value="1"/>
</dbReference>
<sequence>MTPHTTVNDSNELEIFTDQQDNITNQNDIIFMGSTVTHVMLPIEGMTCNSCVKSIAQALEQLNGIHSVQVSLENKQASIEYDSSRLNQTNIVETIEDCGFDVPLRQHQQQEETMITTTILPVKGMTCQSCVKSINNALSGLPGLETIDISLKNENATVVHDPSLLPKQAIITVIEDCGFDVPTSKNNTAIPIQPTKVSAAIDLTSTSTSITEIPTTVVLDRTVSTSQFEVHGMTCASCVNSIERSVSAQSGIISIKVSLLAERATVEYDASTVSIGQITEMIKDVGFEAKPIEQKRDDTIQLQIFGMTCASCVHGIETGVSKLPGVHSIAVNLMTELAIINYDNTLLGPRNLVEAIEDLGFDAVVSDTNKNTQLESLSKIREIKEWRSAFWKSSIFSAPIFIIAMVMPMTGWGRQIIESFKILPGLYLTDILQLVLTIPVQFGVGKRFLKSAFVSIRHRSPTMDVLVSISTLAAFVFSILSMIRATYVQSDHPPAVFFDTSAMLIAFISMGRLLENLAKGQSSSALSKLMSLAPSTALMLTLDPESNTVISEKRIPSELVQQDDLLKVLPGDKVPTDGTVYSGTSTLDESMVTGEVEAVTKKVGDAVIGGTVNGPGTFIMKATRVGSDTALSQIVKMVEDAQLSKAPIQGFTDVVAGYFVPAVIFLGIGTLLVWGFLVALLGVDQMPPMLQMEIEKEGDGNWFFICLKMCISVIIVACPCALGLATPTAVMVGTGVGAQNGVLFKGGAVLENGQKVNTIVFDKTGTLTQGKLQVTKATSWIQNELTNDQLLVLAAIAETHSEHLVGKAVVGKGKEITGVDVLENLATVSGFKSETGFGIECHLQIHSISNNNLLSSLTNNGANLILIGNRRWLEEYNGIKLSVEQSQEISSEEAQGHTCIAIGWNGVLAGYISLADVLKPEAKKVVATLHSMGMRTAVVTGDNPLTARSIARQVGIEEVHAGISPNGKTQLVQEIQARPFTPLNSDSDYNNTKSCFWRTRKSKETVVAMVGDGVNDSPALAAANLGIALSSGTDVAIEAADVVLVRSDLADVVAALDLSRTIFRRIRINLLWACIYNVVGIPLAMGIFMPWGYHLHPMMAGLAMAASSTSVVVSSLMLKWFWRKPILVDDDNTMSNNSSIPGFFTRGYQHLRRSIFGQRDGYQVVGTGNQAYDLESFPSTSLSSSSTSLISPLLRQQEEQ</sequence>
<dbReference type="InterPro" id="IPR059000">
    <property type="entry name" value="ATPase_P-type_domA"/>
</dbReference>
<dbReference type="NCBIfam" id="TIGR00003">
    <property type="entry name" value="copper ion binding protein"/>
    <property type="match status" value="4"/>
</dbReference>
<feature type="domain" description="HMA" evidence="20">
    <location>
        <begin position="298"/>
        <end position="364"/>
    </location>
</feature>
<keyword evidence="10 18" id="KW-0067">ATP-binding</keyword>
<dbReference type="PANTHER" id="PTHR43520:SF8">
    <property type="entry name" value="P-TYPE CU(+) TRANSPORTER"/>
    <property type="match status" value="1"/>
</dbReference>
<keyword evidence="14" id="KW-0186">Copper</keyword>
<evidence type="ECO:0000256" key="19">
    <source>
        <dbReference type="SAM" id="MobiDB-lite"/>
    </source>
</evidence>
<dbReference type="AlphaFoldDB" id="A0A8H7VRF7"/>
<dbReference type="NCBIfam" id="TIGR01494">
    <property type="entry name" value="ATPase_P-type"/>
    <property type="match status" value="1"/>
</dbReference>
<dbReference type="SFLD" id="SFLDS00003">
    <property type="entry name" value="Haloacid_Dehalogenase"/>
    <property type="match status" value="1"/>
</dbReference>
<dbReference type="FunFam" id="3.30.70.100:FF:000043">
    <property type="entry name" value="Copper-transporting ATPase 2"/>
    <property type="match status" value="1"/>
</dbReference>
<keyword evidence="12" id="KW-1278">Translocase</keyword>
<evidence type="ECO:0000256" key="17">
    <source>
        <dbReference type="ARBA" id="ARBA00080126"/>
    </source>
</evidence>
<feature type="domain" description="HMA" evidence="20">
    <location>
        <begin position="116"/>
        <end position="182"/>
    </location>
</feature>
<dbReference type="PROSITE" id="PS01229">
    <property type="entry name" value="COF_2"/>
    <property type="match status" value="1"/>
</dbReference>
<evidence type="ECO:0000256" key="8">
    <source>
        <dbReference type="ARBA" id="ARBA00022741"/>
    </source>
</evidence>
<dbReference type="InterPro" id="IPR036163">
    <property type="entry name" value="HMA_dom_sf"/>
</dbReference>
<keyword evidence="11" id="KW-0460">Magnesium</keyword>
<evidence type="ECO:0000256" key="5">
    <source>
        <dbReference type="ARBA" id="ARBA00022692"/>
    </source>
</evidence>
<feature type="transmembrane region" description="Helical" evidence="18">
    <location>
        <begin position="389"/>
        <end position="410"/>
    </location>
</feature>
<dbReference type="InterPro" id="IPR006122">
    <property type="entry name" value="HMA_Cu_ion-bd"/>
</dbReference>
<feature type="transmembrane region" description="Helical" evidence="18">
    <location>
        <begin position="655"/>
        <end position="682"/>
    </location>
</feature>
<evidence type="ECO:0000256" key="6">
    <source>
        <dbReference type="ARBA" id="ARBA00022723"/>
    </source>
</evidence>
<dbReference type="SUPFAM" id="SSF56784">
    <property type="entry name" value="HAD-like"/>
    <property type="match status" value="1"/>
</dbReference>
<gene>
    <name evidence="21" type="ORF">INT45_012888</name>
</gene>
<evidence type="ECO:0000256" key="9">
    <source>
        <dbReference type="ARBA" id="ARBA00022796"/>
    </source>
</evidence>
<evidence type="ECO:0000256" key="14">
    <source>
        <dbReference type="ARBA" id="ARBA00023008"/>
    </source>
</evidence>
<dbReference type="InterPro" id="IPR017969">
    <property type="entry name" value="Heavy-metal-associated_CS"/>
</dbReference>
<feature type="transmembrane region" description="Helical" evidence="18">
    <location>
        <begin position="1070"/>
        <end position="1093"/>
    </location>
</feature>
<dbReference type="InterPro" id="IPR023214">
    <property type="entry name" value="HAD_sf"/>
</dbReference>
<evidence type="ECO:0000259" key="20">
    <source>
        <dbReference type="PROSITE" id="PS50846"/>
    </source>
</evidence>
<evidence type="ECO:0000256" key="18">
    <source>
        <dbReference type="RuleBase" id="RU362081"/>
    </source>
</evidence>
<reference evidence="21 22" key="1">
    <citation type="submission" date="2020-12" db="EMBL/GenBank/DDBJ databases">
        <title>Metabolic potential, ecology and presence of endohyphal bacteria is reflected in genomic diversity of Mucoromycotina.</title>
        <authorList>
            <person name="Muszewska A."/>
            <person name="Okrasinska A."/>
            <person name="Steczkiewicz K."/>
            <person name="Drgas O."/>
            <person name="Orlowska M."/>
            <person name="Perlinska-Lenart U."/>
            <person name="Aleksandrzak-Piekarczyk T."/>
            <person name="Szatraj K."/>
            <person name="Zielenkiewicz U."/>
            <person name="Pilsyk S."/>
            <person name="Malc E."/>
            <person name="Mieczkowski P."/>
            <person name="Kruszewska J.S."/>
            <person name="Biernat P."/>
            <person name="Pawlowska J."/>
        </authorList>
    </citation>
    <scope>NUCLEOTIDE SEQUENCE [LARGE SCALE GENOMIC DNA]</scope>
    <source>
        <strain evidence="21 22">CBS 142.35</strain>
    </source>
</reference>
<dbReference type="Proteomes" id="UP000646827">
    <property type="component" value="Unassembled WGS sequence"/>
</dbReference>
<protein>
    <recommendedName>
        <fullName evidence="3">P-type Cu(+) transporter</fullName>
        <ecNumber evidence="3">7.2.2.8</ecNumber>
    </recommendedName>
    <alternativeName>
        <fullName evidence="17">Cu(2+)-ATPase</fullName>
    </alternativeName>
</protein>
<keyword evidence="8 18" id="KW-0547">Nucleotide-binding</keyword>
<dbReference type="FunFam" id="3.40.50.1000:FF:000144">
    <property type="entry name" value="copper-transporting ATPase 1 isoform X2"/>
    <property type="match status" value="1"/>
</dbReference>
<dbReference type="InterPro" id="IPR001757">
    <property type="entry name" value="P_typ_ATPase"/>
</dbReference>
<evidence type="ECO:0000256" key="11">
    <source>
        <dbReference type="ARBA" id="ARBA00022842"/>
    </source>
</evidence>
<dbReference type="SFLD" id="SFLDF00027">
    <property type="entry name" value="p-type_atpase"/>
    <property type="match status" value="1"/>
</dbReference>
<dbReference type="EC" id="7.2.2.8" evidence="3"/>
<dbReference type="GO" id="GO:0140581">
    <property type="term" value="F:P-type monovalent copper transporter activity"/>
    <property type="evidence" value="ECO:0007669"/>
    <property type="project" value="UniProtKB-EC"/>
</dbReference>
<dbReference type="InterPro" id="IPR008250">
    <property type="entry name" value="ATPase_P-typ_transduc_dom_A_sf"/>
</dbReference>
<dbReference type="SFLD" id="SFLDG00002">
    <property type="entry name" value="C1.7:_P-type_atpase_like"/>
    <property type="match status" value="1"/>
</dbReference>
<feature type="region of interest" description="Disordered" evidence="19">
    <location>
        <begin position="1178"/>
        <end position="1200"/>
    </location>
</feature>
<evidence type="ECO:0000256" key="4">
    <source>
        <dbReference type="ARBA" id="ARBA00022448"/>
    </source>
</evidence>
<evidence type="ECO:0000256" key="3">
    <source>
        <dbReference type="ARBA" id="ARBA00012517"/>
    </source>
</evidence>
<feature type="transmembrane region" description="Helical" evidence="18">
    <location>
        <begin position="422"/>
        <end position="444"/>
    </location>
</feature>
<dbReference type="GO" id="GO:0016887">
    <property type="term" value="F:ATP hydrolysis activity"/>
    <property type="evidence" value="ECO:0007669"/>
    <property type="project" value="InterPro"/>
</dbReference>
<dbReference type="GO" id="GO:0012505">
    <property type="term" value="C:endomembrane system"/>
    <property type="evidence" value="ECO:0007669"/>
    <property type="project" value="UniProtKB-SubCell"/>
</dbReference>
<dbReference type="FunFam" id="3.30.70.100:FF:000001">
    <property type="entry name" value="ATPase copper transporting beta"/>
    <property type="match status" value="3"/>
</dbReference>
<proteinExistence type="inferred from homology"/>
<keyword evidence="5 18" id="KW-0812">Transmembrane</keyword>
<dbReference type="PRINTS" id="PR00119">
    <property type="entry name" value="CATATPASE"/>
</dbReference>
<feature type="transmembrane region" description="Helical" evidence="18">
    <location>
        <begin position="1099"/>
        <end position="1118"/>
    </location>
</feature>
<evidence type="ECO:0000256" key="1">
    <source>
        <dbReference type="ARBA" id="ARBA00004127"/>
    </source>
</evidence>
<feature type="transmembrane region" description="Helical" evidence="18">
    <location>
        <begin position="495"/>
        <end position="514"/>
    </location>
</feature>
<evidence type="ECO:0000256" key="7">
    <source>
        <dbReference type="ARBA" id="ARBA00022737"/>
    </source>
</evidence>